<gene>
    <name evidence="1" type="ORF">F5148DRAFT_949117</name>
</gene>
<accession>A0ACC0U4G1</accession>
<sequence length="219" mass="23840">YLSHAEKHDKELTDSWKAGADGILVFTGLFATAVASFVIDSYKSLLPDTAGNTVKLLTQISNQLDGLSNGTRASIEAVVSPQSTSQPPASAIVVNMLWFTSLVISLFCALLATLQQRWARQYFHLTQPHVAIHKRARIRSFFAEGVDRFHVVVAVEAIPALLHVSVFLFLAGLVVSAFNIHHTVAYTVLASTAVCALVYLVITVLPAIYHDSPYTSPFS</sequence>
<name>A0ACC0U4G1_9AGAM</name>
<organism evidence="1 2">
    <name type="scientific">Russula earlei</name>
    <dbReference type="NCBI Taxonomy" id="71964"/>
    <lineage>
        <taxon>Eukaryota</taxon>
        <taxon>Fungi</taxon>
        <taxon>Dikarya</taxon>
        <taxon>Basidiomycota</taxon>
        <taxon>Agaricomycotina</taxon>
        <taxon>Agaricomycetes</taxon>
        <taxon>Russulales</taxon>
        <taxon>Russulaceae</taxon>
        <taxon>Russula</taxon>
    </lineage>
</organism>
<evidence type="ECO:0000313" key="1">
    <source>
        <dbReference type="EMBL" id="KAI9462743.1"/>
    </source>
</evidence>
<dbReference type="Proteomes" id="UP001207468">
    <property type="component" value="Unassembled WGS sequence"/>
</dbReference>
<comment type="caution">
    <text evidence="1">The sequence shown here is derived from an EMBL/GenBank/DDBJ whole genome shotgun (WGS) entry which is preliminary data.</text>
</comment>
<keyword evidence="2" id="KW-1185">Reference proteome</keyword>
<reference evidence="1" key="1">
    <citation type="submission" date="2021-03" db="EMBL/GenBank/DDBJ databases">
        <title>Evolutionary priming and transition to the ectomycorrhizal habit in an iconic lineage of mushroom-forming fungi: is preadaptation a requirement?</title>
        <authorList>
            <consortium name="DOE Joint Genome Institute"/>
            <person name="Looney B.P."/>
            <person name="Miyauchi S."/>
            <person name="Morin E."/>
            <person name="Drula E."/>
            <person name="Courty P.E."/>
            <person name="Chicoki N."/>
            <person name="Fauchery L."/>
            <person name="Kohler A."/>
            <person name="Kuo A."/>
            <person name="LaButti K."/>
            <person name="Pangilinan J."/>
            <person name="Lipzen A."/>
            <person name="Riley R."/>
            <person name="Andreopoulos W."/>
            <person name="He G."/>
            <person name="Johnson J."/>
            <person name="Barry K.W."/>
            <person name="Grigoriev I.V."/>
            <person name="Nagy L."/>
            <person name="Hibbett D."/>
            <person name="Henrissat B."/>
            <person name="Matheny P.B."/>
            <person name="Labbe J."/>
            <person name="Martin A.F."/>
        </authorList>
    </citation>
    <scope>NUCLEOTIDE SEQUENCE</scope>
    <source>
        <strain evidence="1">BPL698</strain>
    </source>
</reference>
<dbReference type="EMBL" id="JAGFNK010000164">
    <property type="protein sequence ID" value="KAI9462743.1"/>
    <property type="molecule type" value="Genomic_DNA"/>
</dbReference>
<proteinExistence type="predicted"/>
<feature type="non-terminal residue" evidence="1">
    <location>
        <position position="219"/>
    </location>
</feature>
<protein>
    <submittedName>
        <fullName evidence="1">Uncharacterized protein</fullName>
    </submittedName>
</protein>
<evidence type="ECO:0000313" key="2">
    <source>
        <dbReference type="Proteomes" id="UP001207468"/>
    </source>
</evidence>
<feature type="non-terminal residue" evidence="1">
    <location>
        <position position="1"/>
    </location>
</feature>